<dbReference type="AlphaFoldDB" id="A0A2T2YC25"/>
<dbReference type="RefSeq" id="WP_106927308.1">
    <property type="nucleotide sequence ID" value="NZ_PYFT01000001.1"/>
</dbReference>
<dbReference type="InterPro" id="IPR029058">
    <property type="entry name" value="AB_hydrolase_fold"/>
</dbReference>
<evidence type="ECO:0000313" key="2">
    <source>
        <dbReference type="EMBL" id="PSR53059.1"/>
    </source>
</evidence>
<keyword evidence="3" id="KW-1185">Reference proteome</keyword>
<dbReference type="OrthoDB" id="9773293at2"/>
<organism evidence="2 3">
    <name type="scientific">Adhaeribacter arboris</name>
    <dbReference type="NCBI Taxonomy" id="2072846"/>
    <lineage>
        <taxon>Bacteria</taxon>
        <taxon>Pseudomonadati</taxon>
        <taxon>Bacteroidota</taxon>
        <taxon>Cytophagia</taxon>
        <taxon>Cytophagales</taxon>
        <taxon>Hymenobacteraceae</taxon>
        <taxon>Adhaeribacter</taxon>
    </lineage>
</organism>
<dbReference type="PROSITE" id="PS51318">
    <property type="entry name" value="TAT"/>
    <property type="match status" value="1"/>
</dbReference>
<proteinExistence type="predicted"/>
<dbReference type="Proteomes" id="UP000240357">
    <property type="component" value="Unassembled WGS sequence"/>
</dbReference>
<dbReference type="InterPro" id="IPR006311">
    <property type="entry name" value="TAT_signal"/>
</dbReference>
<evidence type="ECO:0000259" key="1">
    <source>
        <dbReference type="Pfam" id="PF12697"/>
    </source>
</evidence>
<sequence length="366" mass="40104">MKTDNPSLINSLESGNLANSRAFNRRTFMQLAGLGLGGLLLGSCKDNPPNPSPISWQPHALTPVFYGFKDYSATDGVPGKCRVFYPSIDGSPQNAAILPARYLYPLIILAHGHCDEMNHYTKWFQLPAQLARCGYVVVVPEMPGISIHPSHPEHPSLTRLGQIVTWMRLGWPHSNLLYSSAVHTGIIGHSFGALLAARFASMNQLAAFVSIAGVWEDWPSGPLPIQGWNKPSLFVRGTDDWFTNVSNTLWSSLALQKHLAIFKDGRHWDYLQSGTSSCENGRGPCTRTPVITADVISMFFAKYLPPKYTSALSLRIPDSLIPPLPLQLTFEQEFYAGAHLTGFPISNGSGCTLTLSWETYNGSGSA</sequence>
<name>A0A2T2YC25_9BACT</name>
<dbReference type="InterPro" id="IPR000073">
    <property type="entry name" value="AB_hydrolase_1"/>
</dbReference>
<feature type="domain" description="AB hydrolase-1" evidence="1">
    <location>
        <begin position="107"/>
        <end position="245"/>
    </location>
</feature>
<dbReference type="EMBL" id="PYFT01000001">
    <property type="protein sequence ID" value="PSR53059.1"/>
    <property type="molecule type" value="Genomic_DNA"/>
</dbReference>
<dbReference type="Gene3D" id="3.40.50.1820">
    <property type="entry name" value="alpha/beta hydrolase"/>
    <property type="match status" value="1"/>
</dbReference>
<accession>A0A2T2YC25</accession>
<comment type="caution">
    <text evidence="2">The sequence shown here is derived from an EMBL/GenBank/DDBJ whole genome shotgun (WGS) entry which is preliminary data.</text>
</comment>
<dbReference type="Pfam" id="PF12697">
    <property type="entry name" value="Abhydrolase_6"/>
    <property type="match status" value="1"/>
</dbReference>
<reference evidence="2 3" key="1">
    <citation type="submission" date="2018-03" db="EMBL/GenBank/DDBJ databases">
        <title>Adhaeribacter sp. HMF7605 Genome sequencing and assembly.</title>
        <authorList>
            <person name="Kang H."/>
            <person name="Kang J."/>
            <person name="Cha I."/>
            <person name="Kim H."/>
            <person name="Joh K."/>
        </authorList>
    </citation>
    <scope>NUCLEOTIDE SEQUENCE [LARGE SCALE GENOMIC DNA]</scope>
    <source>
        <strain evidence="2 3">HMF7605</strain>
    </source>
</reference>
<protein>
    <recommendedName>
        <fullName evidence="1">AB hydrolase-1 domain-containing protein</fullName>
    </recommendedName>
</protein>
<dbReference type="SUPFAM" id="SSF53474">
    <property type="entry name" value="alpha/beta-Hydrolases"/>
    <property type="match status" value="1"/>
</dbReference>
<gene>
    <name evidence="2" type="ORF">AHMF7605_05725</name>
</gene>
<evidence type="ECO:0000313" key="3">
    <source>
        <dbReference type="Proteomes" id="UP000240357"/>
    </source>
</evidence>